<dbReference type="PROSITE" id="PS50002">
    <property type="entry name" value="SH3"/>
    <property type="match status" value="1"/>
</dbReference>
<gene>
    <name evidence="2" type="ORF">OFUS_LOCUS3106</name>
</gene>
<keyword evidence="3" id="KW-1185">Reference proteome</keyword>
<dbReference type="CDD" id="cd11789">
    <property type="entry name" value="SH3_Nebulin_family_C"/>
    <property type="match status" value="1"/>
</dbReference>
<evidence type="ECO:0000313" key="3">
    <source>
        <dbReference type="Proteomes" id="UP000749559"/>
    </source>
</evidence>
<reference evidence="2" key="1">
    <citation type="submission" date="2022-03" db="EMBL/GenBank/DDBJ databases">
        <authorList>
            <person name="Martin C."/>
        </authorList>
    </citation>
    <scope>NUCLEOTIDE SEQUENCE</scope>
</reference>
<accession>A0A8J1XRK7</accession>
<dbReference type="AlphaFoldDB" id="A0A8J1XRK7"/>
<dbReference type="CDD" id="cd09447">
    <property type="entry name" value="LIM_LASP"/>
    <property type="match status" value="1"/>
</dbReference>
<dbReference type="GO" id="GO:0005737">
    <property type="term" value="C:cytoplasm"/>
    <property type="evidence" value="ECO:0007669"/>
    <property type="project" value="UniProtKB-ARBA"/>
</dbReference>
<dbReference type="PANTHER" id="PTHR46218:SF4">
    <property type="entry name" value="LIM AND SH3 DOMAIN PROTEIN LASP"/>
    <property type="match status" value="1"/>
</dbReference>
<dbReference type="Pfam" id="PF00412">
    <property type="entry name" value="LIM"/>
    <property type="match status" value="1"/>
</dbReference>
<dbReference type="Gene3D" id="2.10.110.10">
    <property type="entry name" value="Cysteine Rich Protein"/>
    <property type="match status" value="1"/>
</dbReference>
<name>A0A8J1XRK7_OWEFU</name>
<dbReference type="PROSITE" id="PS00478">
    <property type="entry name" value="LIM_DOMAIN_1"/>
    <property type="match status" value="1"/>
</dbReference>
<dbReference type="InterPro" id="IPR051759">
    <property type="entry name" value="LIM-SH3_domain_protein"/>
</dbReference>
<sequence>MNKPCAKCNKTVYPTEKVNCLDKIWHKACFKCDVCGLTLNMKNYKGYKKIPYCSAHYPTTKFTAVADTPENMRIAANTQNQSQVKYHAKFEGEKGKYTSVADDPETRRIRQNTEQISSIKYHAQFEKDIKGKKIEVADDPETLRIRANMKNISQVSYHNVIQDKAKQEANRPVEGEQGKGARKQSGPGHVAAKAAMVTAEIEAQAKEANYKRQPGSINDYDPMAQQQQQPQQQQQQPGGGGGEPQHPTFSKPEVSIDGGRRPSAPRWEPPPVIDPTQRSQRKVGSIHDYDPLNDKYGSIVGAGGASPARPAENKDRYSAGNLEEESYPAPSRGPPQAYYPAAQPEPPQPAPPQPAPPQPSYQLQQEASQLAYPDPTQNRYQPPSTQPQFDPNPTPYQPPQQEYNPPPPQAYVPVPEPAPPAPAPTVGGPRYKAVYDYTAADDDEVSFNEDDIIINSEAIDEGWMTGTVERTGQHGMLPSNYVELII</sequence>
<dbReference type="Gene3D" id="2.30.30.40">
    <property type="entry name" value="SH3 Domains"/>
    <property type="match status" value="1"/>
</dbReference>
<dbReference type="InterPro" id="IPR000900">
    <property type="entry name" value="Nebulin_repeat"/>
</dbReference>
<dbReference type="SMART" id="SM00132">
    <property type="entry name" value="LIM"/>
    <property type="match status" value="1"/>
</dbReference>
<dbReference type="InterPro" id="IPR001452">
    <property type="entry name" value="SH3_domain"/>
</dbReference>
<dbReference type="InterPro" id="IPR036028">
    <property type="entry name" value="SH3-like_dom_sf"/>
</dbReference>
<dbReference type="SMART" id="SM00326">
    <property type="entry name" value="SH3"/>
    <property type="match status" value="1"/>
</dbReference>
<feature type="compositionally biased region" description="Pro residues" evidence="1">
    <location>
        <begin position="343"/>
        <end position="359"/>
    </location>
</feature>
<dbReference type="GO" id="GO:0051015">
    <property type="term" value="F:actin filament binding"/>
    <property type="evidence" value="ECO:0007669"/>
    <property type="project" value="TreeGrafter"/>
</dbReference>
<dbReference type="SMART" id="SM00227">
    <property type="entry name" value="NEBU"/>
    <property type="match status" value="3"/>
</dbReference>
<dbReference type="SUPFAM" id="SSF57716">
    <property type="entry name" value="Glucocorticoid receptor-like (DNA-binding domain)"/>
    <property type="match status" value="1"/>
</dbReference>
<dbReference type="PROSITE" id="PS51216">
    <property type="entry name" value="NEBULIN"/>
    <property type="match status" value="2"/>
</dbReference>
<dbReference type="OrthoDB" id="5971719at2759"/>
<feature type="region of interest" description="Disordered" evidence="1">
    <location>
        <begin position="165"/>
        <end position="193"/>
    </location>
</feature>
<dbReference type="FunFam" id="2.10.110.10:FF:000087">
    <property type="entry name" value="LIM zinc-binding domain-containing Nebulette"/>
    <property type="match status" value="1"/>
</dbReference>
<feature type="compositionally biased region" description="Low complexity" evidence="1">
    <location>
        <begin position="225"/>
        <end position="236"/>
    </location>
</feature>
<dbReference type="PROSITE" id="PS50023">
    <property type="entry name" value="LIM_DOMAIN_2"/>
    <property type="match status" value="1"/>
</dbReference>
<protein>
    <submittedName>
        <fullName evidence="2">Uncharacterized protein</fullName>
    </submittedName>
</protein>
<dbReference type="Proteomes" id="UP000749559">
    <property type="component" value="Unassembled WGS sequence"/>
</dbReference>
<dbReference type="Pfam" id="PF14604">
    <property type="entry name" value="SH3_9"/>
    <property type="match status" value="1"/>
</dbReference>
<feature type="compositionally biased region" description="Pro residues" evidence="1">
    <location>
        <begin position="390"/>
        <end position="423"/>
    </location>
</feature>
<feature type="compositionally biased region" description="Basic and acidic residues" evidence="1">
    <location>
        <begin position="165"/>
        <end position="179"/>
    </location>
</feature>
<organism evidence="2 3">
    <name type="scientific">Owenia fusiformis</name>
    <name type="common">Polychaete worm</name>
    <dbReference type="NCBI Taxonomy" id="6347"/>
    <lineage>
        <taxon>Eukaryota</taxon>
        <taxon>Metazoa</taxon>
        <taxon>Spiralia</taxon>
        <taxon>Lophotrochozoa</taxon>
        <taxon>Annelida</taxon>
        <taxon>Polychaeta</taxon>
        <taxon>Sedentaria</taxon>
        <taxon>Canalipalpata</taxon>
        <taxon>Sabellida</taxon>
        <taxon>Oweniida</taxon>
        <taxon>Oweniidae</taxon>
        <taxon>Owenia</taxon>
    </lineage>
</organism>
<dbReference type="PRINTS" id="PR00452">
    <property type="entry name" value="SH3DOMAIN"/>
</dbReference>
<dbReference type="GO" id="GO:0005925">
    <property type="term" value="C:focal adhesion"/>
    <property type="evidence" value="ECO:0007669"/>
    <property type="project" value="TreeGrafter"/>
</dbReference>
<dbReference type="PANTHER" id="PTHR46218">
    <property type="entry name" value="LASP"/>
    <property type="match status" value="1"/>
</dbReference>
<comment type="caution">
    <text evidence="2">The sequence shown here is derived from an EMBL/GenBank/DDBJ whole genome shotgun (WGS) entry which is preliminary data.</text>
</comment>
<dbReference type="SUPFAM" id="SSF50044">
    <property type="entry name" value="SH3-domain"/>
    <property type="match status" value="1"/>
</dbReference>
<evidence type="ECO:0000256" key="1">
    <source>
        <dbReference type="SAM" id="MobiDB-lite"/>
    </source>
</evidence>
<evidence type="ECO:0000313" key="2">
    <source>
        <dbReference type="EMBL" id="CAH1775857.1"/>
    </source>
</evidence>
<dbReference type="Pfam" id="PF00880">
    <property type="entry name" value="Nebulin"/>
    <property type="match status" value="2"/>
</dbReference>
<dbReference type="EMBL" id="CAIIXF020000001">
    <property type="protein sequence ID" value="CAH1775857.1"/>
    <property type="molecule type" value="Genomic_DNA"/>
</dbReference>
<feature type="region of interest" description="Disordered" evidence="1">
    <location>
        <begin position="207"/>
        <end position="428"/>
    </location>
</feature>
<proteinExistence type="predicted"/>
<dbReference type="InterPro" id="IPR001781">
    <property type="entry name" value="Znf_LIM"/>
</dbReference>